<comment type="caution">
    <text evidence="2">The sequence shown here is derived from an EMBL/GenBank/DDBJ whole genome shotgun (WGS) entry which is preliminary data.</text>
</comment>
<reference evidence="2" key="2">
    <citation type="journal article" date="2020" name="Microorganisms">
        <title>Osmotic Adaptation and Compatible Solute Biosynthesis of Phototrophic Bacteria as Revealed from Genome Analyses.</title>
        <authorList>
            <person name="Imhoff J.F."/>
            <person name="Rahn T."/>
            <person name="Kunzel S."/>
            <person name="Keller A."/>
            <person name="Neulinger S.C."/>
        </authorList>
    </citation>
    <scope>NUCLEOTIDE SEQUENCE</scope>
    <source>
        <strain evidence="2">DSM 11080</strain>
    </source>
</reference>
<dbReference type="InterPro" id="IPR016181">
    <property type="entry name" value="Acyl_CoA_acyltransferase"/>
</dbReference>
<evidence type="ECO:0000313" key="3">
    <source>
        <dbReference type="Proteomes" id="UP001296776"/>
    </source>
</evidence>
<name>A0AAJ0XBQ4_9GAMM</name>
<dbReference type="Pfam" id="PF13444">
    <property type="entry name" value="Acetyltransf_5"/>
    <property type="match status" value="1"/>
</dbReference>
<sequence>MIMNRFETILADTAFARRLHFHLRYQVFCEEAGFEDASRFPDQQERDEYDQHGVHFLVWDRLAHLWVGAMRLIPANEAAMPSEAIAGSPFVDSAEERRRSVEFSRLCVRARYGRMESGFRIGRWAPPGVERSEGELVFFRQWDHEIIQRLIYACLDWEMANGFDYTYFIINRALARMLKRFGIPLDVVGEPLEHRGVRIPHRGDVRTAYAGMRSQSVSFAEMADSAPAYIAFSELELLSGNSVSTSGATATVRQIPSEIVEAAQAQSWRGSSRTDGPPRRLGSRVA</sequence>
<dbReference type="SUPFAM" id="SSF55729">
    <property type="entry name" value="Acyl-CoA N-acyltransferases (Nat)"/>
    <property type="match status" value="1"/>
</dbReference>
<accession>A0AAJ0XBQ4</accession>
<gene>
    <name evidence="2" type="ORF">CKO40_22250</name>
</gene>
<reference evidence="2" key="1">
    <citation type="submission" date="2017-08" db="EMBL/GenBank/DDBJ databases">
        <authorList>
            <person name="Imhoff J.F."/>
            <person name="Rahn T."/>
            <person name="Kuenzel S."/>
            <person name="Neulinger S.C."/>
        </authorList>
    </citation>
    <scope>NUCLEOTIDE SEQUENCE</scope>
    <source>
        <strain evidence="2">DSM 11080</strain>
    </source>
</reference>
<evidence type="ECO:0000313" key="2">
    <source>
        <dbReference type="EMBL" id="MBK1707179.1"/>
    </source>
</evidence>
<feature type="region of interest" description="Disordered" evidence="1">
    <location>
        <begin position="263"/>
        <end position="286"/>
    </location>
</feature>
<dbReference type="InterPro" id="IPR022484">
    <property type="entry name" value="PEP-CTERM/exosrtase_acylTfrase"/>
</dbReference>
<feature type="compositionally biased region" description="Polar residues" evidence="1">
    <location>
        <begin position="264"/>
        <end position="274"/>
    </location>
</feature>
<organism evidence="2 3">
    <name type="scientific">Halochromatium glycolicum</name>
    <dbReference type="NCBI Taxonomy" id="85075"/>
    <lineage>
        <taxon>Bacteria</taxon>
        <taxon>Pseudomonadati</taxon>
        <taxon>Pseudomonadota</taxon>
        <taxon>Gammaproteobacteria</taxon>
        <taxon>Chromatiales</taxon>
        <taxon>Chromatiaceae</taxon>
        <taxon>Halochromatium</taxon>
    </lineage>
</organism>
<dbReference type="NCBIfam" id="TIGR03694">
    <property type="entry name" value="exosort_acyl"/>
    <property type="match status" value="1"/>
</dbReference>
<protein>
    <recommendedName>
        <fullName evidence="4">N-acyl amino acid synthase, PEP-CTERM/exosortase system-associated</fullName>
    </recommendedName>
</protein>
<keyword evidence="3" id="KW-1185">Reference proteome</keyword>
<evidence type="ECO:0008006" key="4">
    <source>
        <dbReference type="Google" id="ProtNLM"/>
    </source>
</evidence>
<evidence type="ECO:0000256" key="1">
    <source>
        <dbReference type="SAM" id="MobiDB-lite"/>
    </source>
</evidence>
<dbReference type="EMBL" id="NRSJ01000069">
    <property type="protein sequence ID" value="MBK1707179.1"/>
    <property type="molecule type" value="Genomic_DNA"/>
</dbReference>
<dbReference type="Proteomes" id="UP001296776">
    <property type="component" value="Unassembled WGS sequence"/>
</dbReference>
<dbReference type="AlphaFoldDB" id="A0AAJ0XBQ4"/>
<dbReference type="Gene3D" id="3.40.630.30">
    <property type="match status" value="1"/>
</dbReference>
<proteinExistence type="predicted"/>